<organism evidence="6 7">
    <name type="scientific">Folsomia candida</name>
    <name type="common">Springtail</name>
    <dbReference type="NCBI Taxonomy" id="158441"/>
    <lineage>
        <taxon>Eukaryota</taxon>
        <taxon>Metazoa</taxon>
        <taxon>Ecdysozoa</taxon>
        <taxon>Arthropoda</taxon>
        <taxon>Hexapoda</taxon>
        <taxon>Collembola</taxon>
        <taxon>Entomobryomorpha</taxon>
        <taxon>Isotomoidea</taxon>
        <taxon>Isotomidae</taxon>
        <taxon>Proisotominae</taxon>
        <taxon>Folsomia</taxon>
    </lineage>
</organism>
<evidence type="ECO:0000256" key="3">
    <source>
        <dbReference type="ARBA" id="ARBA00023242"/>
    </source>
</evidence>
<dbReference type="Proteomes" id="UP000198287">
    <property type="component" value="Unassembled WGS sequence"/>
</dbReference>
<dbReference type="InterPro" id="IPR039462">
    <property type="entry name" value="Nup159/Nup146_N"/>
</dbReference>
<dbReference type="OrthoDB" id="248320at2759"/>
<accession>A0A226ED85</accession>
<evidence type="ECO:0000256" key="1">
    <source>
        <dbReference type="ARBA" id="ARBA00004123"/>
    </source>
</evidence>
<dbReference type="OMA" id="WLSTFQF"/>
<name>A0A226ED85_FOLCA</name>
<gene>
    <name evidence="6" type="ORF">Fcan01_09098</name>
</gene>
<evidence type="ECO:0000313" key="7">
    <source>
        <dbReference type="Proteomes" id="UP000198287"/>
    </source>
</evidence>
<evidence type="ECO:0000259" key="5">
    <source>
        <dbReference type="Pfam" id="PF16755"/>
    </source>
</evidence>
<keyword evidence="2" id="KW-0813">Transport</keyword>
<feature type="region of interest" description="Disordered" evidence="4">
    <location>
        <begin position="1130"/>
        <end position="1153"/>
    </location>
</feature>
<dbReference type="STRING" id="158441.A0A226ED85"/>
<feature type="region of interest" description="Disordered" evidence="4">
    <location>
        <begin position="1822"/>
        <end position="1897"/>
    </location>
</feature>
<feature type="region of interest" description="Disordered" evidence="4">
    <location>
        <begin position="1213"/>
        <end position="1232"/>
    </location>
</feature>
<feature type="compositionally biased region" description="Low complexity" evidence="4">
    <location>
        <begin position="1887"/>
        <end position="1897"/>
    </location>
</feature>
<evidence type="ECO:0000256" key="4">
    <source>
        <dbReference type="SAM" id="MobiDB-lite"/>
    </source>
</evidence>
<feature type="compositionally biased region" description="Polar residues" evidence="4">
    <location>
        <begin position="1543"/>
        <end position="1560"/>
    </location>
</feature>
<feature type="region of interest" description="Disordered" evidence="4">
    <location>
        <begin position="1543"/>
        <end position="1566"/>
    </location>
</feature>
<dbReference type="Pfam" id="PF16755">
    <property type="entry name" value="Beta-prop_NUP159_NUP214"/>
    <property type="match status" value="1"/>
</dbReference>
<keyword evidence="3" id="KW-0539">Nucleus</keyword>
<dbReference type="InterPro" id="IPR026054">
    <property type="entry name" value="Nucleoporin"/>
</dbReference>
<sequence length="1897" mass="194229">MAAQPPAAAPIIVQGPASFFVDHLFFKSYPSLLLPSPSPASELLSRSSQSLSCSSKFGVLFVAGQGQGLHLLRVADVLAVQTTGGKSHQKQVELSQVPFAIASFPSAPPPTLVAISVGEEFLAVDTVRNGVGFVLIFKLDQFLITPGFKCDPIAEVRASPKDGSKVCGISWNPGENMSNMLAINCDDGFLQIVTIKGVNSVEMCSYKGIVRSMCWSPKGKQLVVGKADGSLSQLKLDCAEAKRIPGPGGSARTPTALFWTSTTQFIINYVVDGKDIDLMQLDLVKGGPPTYTNFGDVFVSDRVDPASKCSFVPLLAWNVIVATSNTINDVVLLGKGLSAASSGENWTIADLNDNRRAAIPIDSFAVGATLFTGSEESVVFDETESYGGVPVVFVLSEAGALSSFALVNSKGDAPSVFQKVVGALPTEIFAQKRKEEISQPAAPAAAPPPVQFGLPSINKGTTAPFNLITNQPSSSILPQKTLPETTGFNFNPLSNFGATSAPPPLINPLVINKAVVDPAKSDQVVAQPPPQQPVQLISAPVKQQPPLFDMKQLPTTGLPNLQQVEDLKRMVEEKRAQGGFREAGSGDDEPDMDEVLLEVEKFQKRLEMFHTRRAETHQKTVQTFNEVRKEVEDGVVSRLNLMEDFTSTLRETKDVQEEEVNGIKERIVSHYTELEYAKALEERNKDPKYAQLLMAQPMDAGRLTKFGEIEKLYQYIRSQTAECERFFKLQSHQQNPLQNSAIIQSIYQTLANHSKIIKRLAHNINLLRVQIGLNKTAGIEDHRAFDVPSMGYNYNFLDNNNDIINKNNKANRNNKPLLKERPVITVPKSNVPKIKAEKEKVPSSVAEKLTVDDLTAGMSRVKLNRLKDAGILGGGRDTTHLFLGDQKPMRISAKKLDSLTKIVSRVENIEISGPSVVDPYDLSVKGRAAAAAARSRNFIEKLDDKAGTSSSSNGENNEIKSILTGTVAKEVKKEGGASPLVKPVPSKPQVSFGDDKVKPFSPQQQQQEPAVKFSSIDSSPMLAAMLSSAPSSQEPLKIPSLVSFPATTAVSSSFGFSMGSATATTTSTITNPPPSLFGASTNTFNFSSMTSPFGAPTTTAKTSASVSSSLLGDATGKSFLGGGLGFTLSSSSSAPTLPQTQTTTASGLQTSSSVQKSVAPPIMTVPIGPTSIFGGGGGVTISQNPPAFSSLFAAPSSTASFSTSSPALTSLLTSSSVSNNNKPATGGQSPLASLPTFDLSLSSGLKSGGGTTPFLTGAQSGPPPNLFGSGTTITTTTTPVSNKTSSLLGGYVIPKTTKAPEPKEEDWEDEGKTATIPPLLEEIPKSKPYSVEVEAVTPPEKEESSATTISTKTLDSTLLSSALFGALDITKSSEQTIPVIDLSKSTAVSATTPATGSTNLVFGGNSVSKNLFGTTTSTTVTPPASSLFGGGTLVSTTSTTTTLPQPTSTAPISTFGLSSALGATSPFGTAVVTSTVSNPPASSSIFGSAGIVTSSAPTSIFGAPTPATVTSGGSLFGSSPAVVAPTSVSAFGGQPTPTTTNAASSIFGSQQTPSTPQSGLFSGGGVQSTTQATTGFSFASPTSPSTAVGAFGSTSVFGGATTTGQPAFGGSAVFGSATTPAVSSSGFGGGTTSIFGTSSAFGTPASTGGSAFGSAFGSTSPPATAAATSPFGGGSTSVFGGGAAPASPFSGGGITSGSVFGGTTTLPTGGLFSGGGGSTAQSGFSFASPTSQASAFGTPAPAAVAQPTSAFGVATPAFGSAPVFGGTPAFGSPPAFGGSPAFGTTGSTFGSAFGSSSPAATGGGSIFGGAIVQGAAPSFGALAQASPPQQQQGFGSGGGGVFGSPGQGGGSIFGGGGGQPTSPFGQPQAQQQSAFGGGGGQSPPPASFGGSAFSSWR</sequence>
<evidence type="ECO:0000256" key="2">
    <source>
        <dbReference type="ARBA" id="ARBA00022448"/>
    </source>
</evidence>
<feature type="domain" description="Nucleoporin Nup159/Nup146 N-terminal" evidence="5">
    <location>
        <begin position="160"/>
        <end position="401"/>
    </location>
</feature>
<comment type="subcellular location">
    <subcellularLocation>
        <location evidence="1">Nucleus</location>
    </subcellularLocation>
</comment>
<dbReference type="GO" id="GO:0006405">
    <property type="term" value="P:RNA export from nucleus"/>
    <property type="evidence" value="ECO:0007669"/>
    <property type="project" value="TreeGrafter"/>
</dbReference>
<evidence type="ECO:0000313" key="6">
    <source>
        <dbReference type="EMBL" id="OXA55515.1"/>
    </source>
</evidence>
<reference evidence="6 7" key="1">
    <citation type="submission" date="2015-12" db="EMBL/GenBank/DDBJ databases">
        <title>The genome of Folsomia candida.</title>
        <authorList>
            <person name="Faddeeva A."/>
            <person name="Derks M.F."/>
            <person name="Anvar Y."/>
            <person name="Smit S."/>
            <person name="Van Straalen N."/>
            <person name="Roelofs D."/>
        </authorList>
    </citation>
    <scope>NUCLEOTIDE SEQUENCE [LARGE SCALE GENOMIC DNA]</scope>
    <source>
        <strain evidence="6 7">VU population</strain>
        <tissue evidence="6">Whole body</tissue>
    </source>
</reference>
<dbReference type="SUPFAM" id="SSF117289">
    <property type="entry name" value="Nucleoporin domain"/>
    <property type="match status" value="1"/>
</dbReference>
<dbReference type="PANTHER" id="PTHR23193">
    <property type="entry name" value="NUCLEAR PORE COMPLEX PROTEIN NUP"/>
    <property type="match status" value="1"/>
</dbReference>
<dbReference type="GO" id="GO:0005643">
    <property type="term" value="C:nuclear pore"/>
    <property type="evidence" value="ECO:0007669"/>
    <property type="project" value="UniProtKB-ARBA"/>
</dbReference>
<dbReference type="GO" id="GO:0008139">
    <property type="term" value="F:nuclear localization sequence binding"/>
    <property type="evidence" value="ECO:0007669"/>
    <property type="project" value="TreeGrafter"/>
</dbReference>
<dbReference type="Gene3D" id="2.130.10.10">
    <property type="entry name" value="YVTN repeat-like/Quinoprotein amine dehydrogenase"/>
    <property type="match status" value="1"/>
</dbReference>
<proteinExistence type="predicted"/>
<feature type="compositionally biased region" description="Gly residues" evidence="4">
    <location>
        <begin position="1834"/>
        <end position="1859"/>
    </location>
</feature>
<feature type="compositionally biased region" description="Polar residues" evidence="4">
    <location>
        <begin position="1217"/>
        <end position="1231"/>
    </location>
</feature>
<keyword evidence="7" id="KW-1185">Reference proteome</keyword>
<dbReference type="PANTHER" id="PTHR23193:SF46">
    <property type="entry name" value="NUCLEAR PORE COMPLEX PROTEIN NUP214"/>
    <property type="match status" value="1"/>
</dbReference>
<dbReference type="GO" id="GO:0017056">
    <property type="term" value="F:structural constituent of nuclear pore"/>
    <property type="evidence" value="ECO:0007669"/>
    <property type="project" value="TreeGrafter"/>
</dbReference>
<dbReference type="EMBL" id="LNIX01000004">
    <property type="protein sequence ID" value="OXA55515.1"/>
    <property type="molecule type" value="Genomic_DNA"/>
</dbReference>
<feature type="compositionally biased region" description="Low complexity" evidence="4">
    <location>
        <begin position="1130"/>
        <end position="1147"/>
    </location>
</feature>
<dbReference type="InterPro" id="IPR025574">
    <property type="entry name" value="Nucleoporin_FG_rpt"/>
</dbReference>
<feature type="compositionally biased region" description="Low complexity" evidence="4">
    <location>
        <begin position="1860"/>
        <end position="1874"/>
    </location>
</feature>
<dbReference type="GO" id="GO:0006606">
    <property type="term" value="P:protein import into nucleus"/>
    <property type="evidence" value="ECO:0007669"/>
    <property type="project" value="TreeGrafter"/>
</dbReference>
<dbReference type="InterPro" id="IPR015943">
    <property type="entry name" value="WD40/YVTN_repeat-like_dom_sf"/>
</dbReference>
<feature type="region of interest" description="Disordered" evidence="4">
    <location>
        <begin position="974"/>
        <end position="1014"/>
    </location>
</feature>
<comment type="caution">
    <text evidence="6">The sequence shown here is derived from an EMBL/GenBank/DDBJ whole genome shotgun (WGS) entry which is preliminary data.</text>
</comment>
<dbReference type="Pfam" id="PF13634">
    <property type="entry name" value="Nucleoporin_FG"/>
    <property type="match status" value="2"/>
</dbReference>
<protein>
    <submittedName>
        <fullName evidence="6">Nuclear pore complex protein NUP98A</fullName>
    </submittedName>
</protein>